<evidence type="ECO:0000256" key="3">
    <source>
        <dbReference type="ARBA" id="ARBA00022989"/>
    </source>
</evidence>
<dbReference type="PANTHER" id="PTHR10877:SF183">
    <property type="entry name" value="AT14535P-RELATED"/>
    <property type="match status" value="1"/>
</dbReference>
<feature type="region of interest" description="Disordered" evidence="6">
    <location>
        <begin position="588"/>
        <end position="632"/>
    </location>
</feature>
<feature type="compositionally biased region" description="Acidic residues" evidence="6">
    <location>
        <begin position="600"/>
        <end position="613"/>
    </location>
</feature>
<keyword evidence="2 7" id="KW-0812">Transmembrane</keyword>
<dbReference type="InterPro" id="IPR003915">
    <property type="entry name" value="PKD_2"/>
</dbReference>
<evidence type="ECO:0000256" key="1">
    <source>
        <dbReference type="ARBA" id="ARBA00004141"/>
    </source>
</evidence>
<feature type="transmembrane region" description="Helical" evidence="7">
    <location>
        <begin position="463"/>
        <end position="483"/>
    </location>
</feature>
<keyword evidence="5" id="KW-0175">Coiled coil</keyword>
<dbReference type="InterPro" id="IPR013122">
    <property type="entry name" value="PKD1_2_channel"/>
</dbReference>
<dbReference type="PANTHER" id="PTHR10877">
    <property type="entry name" value="POLYCYSTIN FAMILY MEMBER"/>
    <property type="match status" value="1"/>
</dbReference>
<sequence>MEQLEADEKRRNRQRLMGEYLGKQRAPPPYSHEYSIRDTVGFMLFMTVAVIVIFGRNDMHRVYSMNQSIERPLVTVPFTQAATDGGRTLYFGDIRTLDDIRLWMTRVLLPQAQQREGSLGLQTFNKVIGGSMRITQRRMKLHGENPTDRFRSRYPLAWQQPALPLRKNPAYELTDPFPRNASIDLPNAFRSRDKAASPNSGQQSEWRYGATDGYTRVGGYAVHVPLDDSECLTASFSTCREVMEGLLMDSGFFNPSYEDAPAPHVILLTDFLVYNGNMNTLAVVEVSFTWRPSGGVAGKIDTWTLKVNTRNDFLQAMEVLYLLLTVYYLGWECWYLFRMGCCAYLTRPGCIISFVNCFVSLLSLALWYVVQPNIDPSAVFGWEAHRMAQIYRVYVRASAAALLMILLRFLKYLGDVNGSIKVVQDAIYNAVSPILFFVMLVSVVFAGFVNISTMAFGETNINYFSMGNAIVTNIAMMLGNIKAYDHIKDHPVGPVFLVAFLLFFFFININMINAIINMSYNKQSDIHMSQEAANKKENDLQKPIARLEKVDIGTLVLRSLLHFLNVRLPSPDDGKRLDREFIAAHDAHTRKASATRENTNEDDDVDPDSEGDEMACKAGKVTASRDDDDLDSETRKKVDEYLNKDKKKSSDSLREKLLFLLFGISYMTFLAFNIDSHTTFILSSSVSSALEQAEYADNRSYKDIGSLEDLRQWISVGLPQLIATVPALSGEADSDVLPSRSCVHLWNCFIGDPMLKLTVRRLKEQQNEDTKGRKVIARVRPDKTISPGDALDTSEDTTKDLLQPICSFSDKGGYEDKPGHLCLFGPDIDEATARLQQLGGVEYLSPLTSSVTLEFVLYNGNADTFLYTAWSFIVQSSGAVTKRRVLIPLKFEPFKTPGQVFSLGPFCIYAIMVLYYIYLEVHNIRMEFILMSSDTTTRRGGRSQHNNLFAVILRHYTDDPFNILDVMSIVMSLLSIALWLNSIPSTLKLIDTSDTFFVEINAIAESVRLYRQISSLNVLVICLRLLKFFRGSVRGSMIFRTLSTAAASIGWFVVVLFVVLFGFASFAHISFGHQLEAFSTFFSTMRRCVEIILGDLDFFELQEADSLMAPIFFFSYCLLFYYVALNIFLAIIDRHFIDVNAPPINWKRCIKPYCGWMRCILWEEDYVFEVPPGESDPHKLPANPRKQRMLHRRAAKTENVMDTLARDVRRHSRRDSSDARLLRFGSEMVAVQQWASDEAHAFALKLLERLKDRKGRDPKKLQTYFEDLESAIDDSYAALTRRLEQTERDMHLQTQHYEPAYIDDQATLSQYIWLQEKNLETKIKELAELQQGCQAFQRNAECLMEDTRQQDSFSPALMQVMDSREGGLNVDEGAFRRAMQRELIRINRTDATASGTVDTHPVEGIGDAARPPAPSSAQQPTASPRPATAAAAAASGQTAADDKATRGKHERRRSDAVPLLWSRGTSRASVVADWWPMSPGGLQDIDEPPHLEEGDIEETTSLAKQIRSTRTSVSG</sequence>
<dbReference type="PRINTS" id="PR01433">
    <property type="entry name" value="POLYCYSTIN2"/>
</dbReference>
<feature type="transmembrane region" description="Helical" evidence="7">
    <location>
        <begin position="34"/>
        <end position="55"/>
    </location>
</feature>
<dbReference type="VEuPathDB" id="CryptoDB:Vbra_20084"/>
<protein>
    <recommendedName>
        <fullName evidence="8">Polycystin cation channel PKD1/PKD2 domain-containing protein</fullName>
    </recommendedName>
</protein>
<keyword evidence="10" id="KW-1185">Reference proteome</keyword>
<feature type="compositionally biased region" description="Polar residues" evidence="6">
    <location>
        <begin position="1499"/>
        <end position="1515"/>
    </location>
</feature>
<feature type="transmembrane region" description="Helical" evidence="7">
    <location>
        <begin position="1049"/>
        <end position="1071"/>
    </location>
</feature>
<feature type="transmembrane region" description="Helical" evidence="7">
    <location>
        <begin position="430"/>
        <end position="451"/>
    </location>
</feature>
<dbReference type="PhylomeDB" id="A0A0G4E8K4"/>
<feature type="transmembrane region" description="Helical" evidence="7">
    <location>
        <begin position="1107"/>
        <end position="1132"/>
    </location>
</feature>
<dbReference type="EMBL" id="CDMY01000047">
    <property type="protein sequence ID" value="CEL92129.1"/>
    <property type="molecule type" value="Genomic_DNA"/>
</dbReference>
<dbReference type="Proteomes" id="UP000041254">
    <property type="component" value="Unassembled WGS sequence"/>
</dbReference>
<feature type="region of interest" description="Disordered" evidence="6">
    <location>
        <begin position="1480"/>
        <end position="1515"/>
    </location>
</feature>
<organism evidence="9 10">
    <name type="scientific">Vitrella brassicaformis (strain CCMP3155)</name>
    <dbReference type="NCBI Taxonomy" id="1169540"/>
    <lineage>
        <taxon>Eukaryota</taxon>
        <taxon>Sar</taxon>
        <taxon>Alveolata</taxon>
        <taxon>Colpodellida</taxon>
        <taxon>Vitrellaceae</taxon>
        <taxon>Vitrella</taxon>
    </lineage>
</organism>
<feature type="compositionally biased region" description="Low complexity" evidence="6">
    <location>
        <begin position="1415"/>
        <end position="1439"/>
    </location>
</feature>
<comment type="subcellular location">
    <subcellularLocation>
        <location evidence="1">Membrane</location>
        <topology evidence="1">Multi-pass membrane protein</topology>
    </subcellularLocation>
</comment>
<feature type="coiled-coil region" evidence="5">
    <location>
        <begin position="1319"/>
        <end position="1346"/>
    </location>
</feature>
<feature type="transmembrane region" description="Helical" evidence="7">
    <location>
        <begin position="313"/>
        <end position="331"/>
    </location>
</feature>
<accession>A0A0G4E8K4</accession>
<proteinExistence type="predicted"/>
<dbReference type="GO" id="GO:0005509">
    <property type="term" value="F:calcium ion binding"/>
    <property type="evidence" value="ECO:0007669"/>
    <property type="project" value="InterPro"/>
</dbReference>
<evidence type="ECO:0000256" key="5">
    <source>
        <dbReference type="SAM" id="Coils"/>
    </source>
</evidence>
<feature type="domain" description="Polycystin cation channel PKD1/PKD2" evidence="8">
    <location>
        <begin position="954"/>
        <end position="1136"/>
    </location>
</feature>
<name>A0A0G4E8K4_VITBC</name>
<gene>
    <name evidence="9" type="ORF">Vbra_20084</name>
</gene>
<dbReference type="STRING" id="1169540.A0A0G4E8K4"/>
<dbReference type="Gene3D" id="1.10.287.70">
    <property type="match status" value="2"/>
</dbReference>
<dbReference type="InParanoid" id="A0A0G4E8K4"/>
<feature type="compositionally biased region" description="Basic and acidic residues" evidence="6">
    <location>
        <begin position="1440"/>
        <end position="1455"/>
    </location>
</feature>
<evidence type="ECO:0000259" key="8">
    <source>
        <dbReference type="Pfam" id="PF08016"/>
    </source>
</evidence>
<feature type="transmembrane region" description="Helical" evidence="7">
    <location>
        <begin position="351"/>
        <end position="370"/>
    </location>
</feature>
<feature type="transmembrane region" description="Helical" evidence="7">
    <location>
        <begin position="657"/>
        <end position="674"/>
    </location>
</feature>
<dbReference type="Pfam" id="PF08016">
    <property type="entry name" value="PKD_channel"/>
    <property type="match status" value="2"/>
</dbReference>
<evidence type="ECO:0000256" key="4">
    <source>
        <dbReference type="ARBA" id="ARBA00023136"/>
    </source>
</evidence>
<feature type="transmembrane region" description="Helical" evidence="7">
    <location>
        <begin position="900"/>
        <end position="919"/>
    </location>
</feature>
<evidence type="ECO:0000313" key="9">
    <source>
        <dbReference type="EMBL" id="CEL92129.1"/>
    </source>
</evidence>
<evidence type="ECO:0000256" key="6">
    <source>
        <dbReference type="SAM" id="MobiDB-lite"/>
    </source>
</evidence>
<feature type="region of interest" description="Disordered" evidence="6">
    <location>
        <begin position="1390"/>
        <end position="1459"/>
    </location>
</feature>
<feature type="transmembrane region" description="Helical" evidence="7">
    <location>
        <begin position="391"/>
        <end position="410"/>
    </location>
</feature>
<reference evidence="9 10" key="1">
    <citation type="submission" date="2014-11" db="EMBL/GenBank/DDBJ databases">
        <authorList>
            <person name="Zhu J."/>
            <person name="Qi W."/>
            <person name="Song R."/>
        </authorList>
    </citation>
    <scope>NUCLEOTIDE SEQUENCE [LARGE SCALE GENOMIC DNA]</scope>
</reference>
<dbReference type="InterPro" id="IPR051223">
    <property type="entry name" value="Polycystin"/>
</dbReference>
<feature type="domain" description="Polycystin cation channel PKD1/PKD2" evidence="8">
    <location>
        <begin position="385"/>
        <end position="522"/>
    </location>
</feature>
<dbReference type="OrthoDB" id="415110at2759"/>
<evidence type="ECO:0000256" key="7">
    <source>
        <dbReference type="SAM" id="Phobius"/>
    </source>
</evidence>
<dbReference type="GO" id="GO:0016020">
    <property type="term" value="C:membrane"/>
    <property type="evidence" value="ECO:0007669"/>
    <property type="project" value="UniProtKB-SubCell"/>
</dbReference>
<keyword evidence="4 7" id="KW-0472">Membrane</keyword>
<keyword evidence="3 7" id="KW-1133">Transmembrane helix</keyword>
<dbReference type="OMA" id="EVHEVMA"/>
<evidence type="ECO:0000313" key="10">
    <source>
        <dbReference type="Proteomes" id="UP000041254"/>
    </source>
</evidence>
<evidence type="ECO:0000256" key="2">
    <source>
        <dbReference type="ARBA" id="ARBA00022692"/>
    </source>
</evidence>
<feature type="transmembrane region" description="Helical" evidence="7">
    <location>
        <begin position="495"/>
        <end position="516"/>
    </location>
</feature>